<organism evidence="5">
    <name type="scientific">marine metagenome</name>
    <dbReference type="NCBI Taxonomy" id="408172"/>
    <lineage>
        <taxon>unclassified sequences</taxon>
        <taxon>metagenomes</taxon>
        <taxon>ecological metagenomes</taxon>
    </lineage>
</organism>
<dbReference type="InterPro" id="IPR018391">
    <property type="entry name" value="PQQ_b-propeller_rpt"/>
</dbReference>
<feature type="domain" description="Pyrrolo-quinoline quinone repeat" evidence="4">
    <location>
        <begin position="63"/>
        <end position="214"/>
    </location>
</feature>
<dbReference type="SMART" id="SM00564">
    <property type="entry name" value="PQQ"/>
    <property type="match status" value="2"/>
</dbReference>
<dbReference type="PANTHER" id="PTHR32303:SF20">
    <property type="entry name" value="QUINOPROTEIN ETHANOL DEHYDROGENASE"/>
    <property type="match status" value="1"/>
</dbReference>
<dbReference type="GO" id="GO:0016491">
    <property type="term" value="F:oxidoreductase activity"/>
    <property type="evidence" value="ECO:0007669"/>
    <property type="project" value="UniProtKB-KW"/>
</dbReference>
<keyword evidence="3" id="KW-0560">Oxidoreductase</keyword>
<protein>
    <recommendedName>
        <fullName evidence="4">Pyrrolo-quinoline quinone repeat domain-containing protein</fullName>
    </recommendedName>
</protein>
<dbReference type="AlphaFoldDB" id="A0A382ZVG5"/>
<evidence type="ECO:0000313" key="5">
    <source>
        <dbReference type="EMBL" id="SVD99507.1"/>
    </source>
</evidence>
<evidence type="ECO:0000256" key="2">
    <source>
        <dbReference type="ARBA" id="ARBA00008156"/>
    </source>
</evidence>
<reference evidence="5" key="1">
    <citation type="submission" date="2018-05" db="EMBL/GenBank/DDBJ databases">
        <authorList>
            <person name="Lanie J.A."/>
            <person name="Ng W.-L."/>
            <person name="Kazmierczak K.M."/>
            <person name="Andrzejewski T.M."/>
            <person name="Davidsen T.M."/>
            <person name="Wayne K.J."/>
            <person name="Tettelin H."/>
            <person name="Glass J.I."/>
            <person name="Rusch D."/>
            <person name="Podicherti R."/>
            <person name="Tsui H.-C.T."/>
            <person name="Winkler M.E."/>
        </authorList>
    </citation>
    <scope>NUCLEOTIDE SEQUENCE</scope>
</reference>
<gene>
    <name evidence="5" type="ORF">METZ01_LOCUS452361</name>
</gene>
<dbReference type="PANTHER" id="PTHR32303">
    <property type="entry name" value="QUINOPROTEIN ALCOHOL DEHYDROGENASE (CYTOCHROME C)"/>
    <property type="match status" value="1"/>
</dbReference>
<dbReference type="InterPro" id="IPR002372">
    <property type="entry name" value="PQQ_rpt_dom"/>
</dbReference>
<name>A0A382ZVG5_9ZZZZ</name>
<dbReference type="Gene3D" id="2.140.10.10">
    <property type="entry name" value="Quinoprotein alcohol dehydrogenase-like superfamily"/>
    <property type="match status" value="1"/>
</dbReference>
<dbReference type="Pfam" id="PF01011">
    <property type="entry name" value="PQQ"/>
    <property type="match status" value="1"/>
</dbReference>
<feature type="non-terminal residue" evidence="5">
    <location>
        <position position="222"/>
    </location>
</feature>
<proteinExistence type="inferred from homology"/>
<comment type="similarity">
    <text evidence="2">Belongs to the bacterial PQQ dehydrogenase family.</text>
</comment>
<dbReference type="EMBL" id="UINC01187009">
    <property type="protein sequence ID" value="SVD99507.1"/>
    <property type="molecule type" value="Genomic_DNA"/>
</dbReference>
<dbReference type="SUPFAM" id="SSF50998">
    <property type="entry name" value="Quinoprotein alcohol dehydrogenase-like"/>
    <property type="match status" value="1"/>
</dbReference>
<evidence type="ECO:0000256" key="1">
    <source>
        <dbReference type="ARBA" id="ARBA00001931"/>
    </source>
</evidence>
<evidence type="ECO:0000259" key="4">
    <source>
        <dbReference type="Pfam" id="PF01011"/>
    </source>
</evidence>
<feature type="non-terminal residue" evidence="5">
    <location>
        <position position="1"/>
    </location>
</feature>
<dbReference type="InterPro" id="IPR011047">
    <property type="entry name" value="Quinoprotein_ADH-like_sf"/>
</dbReference>
<accession>A0A382ZVG5</accession>
<sequence length="222" mass="24413">VSSYGSAHGVMDIFGQGIEKHLRRTFWLVPLAALVAFGSVSGQVVAFQPVTDEVLQNPSDADWLQWRRTYDGWGYSPLDQITADNVDELRLVWSRALNPGTVELIPLVHAGVMYIPHPGGVLEAVDATTGDLIWRYRKFPPEDGFRSNATITRNIAIYEDKIFYTPPADGFLVALDARDGSVVWETQIVDPERDRATHPSGPIVVKGKVLTGRSCQPGGALI</sequence>
<evidence type="ECO:0000256" key="3">
    <source>
        <dbReference type="ARBA" id="ARBA00023002"/>
    </source>
</evidence>
<comment type="cofactor">
    <cofactor evidence="1">
        <name>pyrroloquinoline quinone</name>
        <dbReference type="ChEBI" id="CHEBI:58442"/>
    </cofactor>
</comment>